<dbReference type="AlphaFoldDB" id="A0AAP2F2K0"/>
<accession>A0AAP2F2K0</accession>
<dbReference type="EMBL" id="WUXD01000001">
    <property type="protein sequence ID" value="MBM4625613.1"/>
    <property type="molecule type" value="Genomic_DNA"/>
</dbReference>
<sequence length="175" mass="19519">MTTFSESHSGREVDAFPITLLGNGFSRCASRTADTACRCSDVARASVGSTVHVTEPTDLPQPEVRREGRLRVGRRAVRGAVDNSDKRFRERGELEVVRLRMPQQLVRRLVGVTSIEDSHYLQRAGTDSSGSVVPQSDWRRTVDIRRRDEIVVHGTSFVVVARPSLRQHISAPSRL</sequence>
<name>A0AAP2F2K0_RHOHA</name>
<evidence type="ECO:0000313" key="2">
    <source>
        <dbReference type="Proteomes" id="UP000738270"/>
    </source>
</evidence>
<gene>
    <name evidence="1" type="ORF">GS453_01825</name>
</gene>
<dbReference type="Proteomes" id="UP000738270">
    <property type="component" value="Unassembled WGS sequence"/>
</dbReference>
<evidence type="ECO:0000313" key="1">
    <source>
        <dbReference type="EMBL" id="MBM4625613.1"/>
    </source>
</evidence>
<organism evidence="1 2">
    <name type="scientific">Rhodococcus hoagii</name>
    <name type="common">Corynebacterium equii</name>
    <dbReference type="NCBI Taxonomy" id="43767"/>
    <lineage>
        <taxon>Bacteria</taxon>
        <taxon>Bacillati</taxon>
        <taxon>Actinomycetota</taxon>
        <taxon>Actinomycetes</taxon>
        <taxon>Mycobacteriales</taxon>
        <taxon>Nocardiaceae</taxon>
        <taxon>Prescottella</taxon>
    </lineage>
</organism>
<proteinExistence type="predicted"/>
<dbReference type="RefSeq" id="WP_139811865.1">
    <property type="nucleotide sequence ID" value="NZ_AP024189.1"/>
</dbReference>
<reference evidence="1" key="1">
    <citation type="submission" date="2019-11" db="EMBL/GenBank/DDBJ databases">
        <title>Spread of Macrolides and rifampicin resistant Rhodococcus equi in clinical isolates in the USA.</title>
        <authorList>
            <person name="Alvarez-Narvaez S."/>
            <person name="Huber L."/>
            <person name="Cohen N.D."/>
            <person name="Slovis N."/>
            <person name="Greiter M."/>
            <person name="Giguere S."/>
            <person name="Hart K."/>
        </authorList>
    </citation>
    <scope>NUCLEOTIDE SEQUENCE</scope>
    <source>
        <strain evidence="1">Lh_38</strain>
    </source>
</reference>
<protein>
    <submittedName>
        <fullName evidence="1">Uncharacterized protein</fullName>
    </submittedName>
</protein>
<comment type="caution">
    <text evidence="1">The sequence shown here is derived from an EMBL/GenBank/DDBJ whole genome shotgun (WGS) entry which is preliminary data.</text>
</comment>